<protein>
    <submittedName>
        <fullName evidence="1">Uncharacterized protein</fullName>
    </submittedName>
</protein>
<comment type="caution">
    <text evidence="1">The sequence shown here is derived from an EMBL/GenBank/DDBJ whole genome shotgun (WGS) entry which is preliminary data.</text>
</comment>
<dbReference type="AlphaFoldDB" id="A0A561EQM9"/>
<evidence type="ECO:0000313" key="2">
    <source>
        <dbReference type="Proteomes" id="UP000318416"/>
    </source>
</evidence>
<gene>
    <name evidence="1" type="ORF">FB465_2961</name>
</gene>
<organism evidence="1 2">
    <name type="scientific">Kitasatospora atroaurantiaca</name>
    <dbReference type="NCBI Taxonomy" id="285545"/>
    <lineage>
        <taxon>Bacteria</taxon>
        <taxon>Bacillati</taxon>
        <taxon>Actinomycetota</taxon>
        <taxon>Actinomycetes</taxon>
        <taxon>Kitasatosporales</taxon>
        <taxon>Streptomycetaceae</taxon>
        <taxon>Kitasatospora</taxon>
    </lineage>
</organism>
<evidence type="ECO:0000313" key="1">
    <source>
        <dbReference type="EMBL" id="TWE17917.1"/>
    </source>
</evidence>
<name>A0A561EQM9_9ACTN</name>
<proteinExistence type="predicted"/>
<dbReference type="RefSeq" id="WP_145790907.1">
    <property type="nucleotide sequence ID" value="NZ_BAAABR010000007.1"/>
</dbReference>
<reference evidence="1 2" key="1">
    <citation type="submission" date="2019-06" db="EMBL/GenBank/DDBJ databases">
        <title>Sequencing the genomes of 1000 actinobacteria strains.</title>
        <authorList>
            <person name="Klenk H.-P."/>
        </authorList>
    </citation>
    <scope>NUCLEOTIDE SEQUENCE [LARGE SCALE GENOMIC DNA]</scope>
    <source>
        <strain evidence="1 2">DSM 41649</strain>
    </source>
</reference>
<dbReference type="EMBL" id="VIVR01000001">
    <property type="protein sequence ID" value="TWE17917.1"/>
    <property type="molecule type" value="Genomic_DNA"/>
</dbReference>
<keyword evidence="2" id="KW-1185">Reference proteome</keyword>
<sequence>MTGLARTGGLLSAVAVPHPHAVTAEIEGVMPVTPFASVADAARVLLAAVRGFSIGEQQRSYVACCLTGVGSAEYITRCLEREGAWSLTVYLVDGSGGGARWVGHSVRIKAASWAAAR</sequence>
<dbReference type="Proteomes" id="UP000318416">
    <property type="component" value="Unassembled WGS sequence"/>
</dbReference>
<accession>A0A561EQM9</accession>